<feature type="transmembrane region" description="Helical" evidence="1">
    <location>
        <begin position="326"/>
        <end position="344"/>
    </location>
</feature>
<dbReference type="EMBL" id="BMEY01000011">
    <property type="protein sequence ID" value="GGA78913.1"/>
    <property type="molecule type" value="Genomic_DNA"/>
</dbReference>
<dbReference type="PANTHER" id="PTHR38457">
    <property type="entry name" value="REGULATOR ABRB-RELATED"/>
    <property type="match status" value="1"/>
</dbReference>
<feature type="transmembrane region" description="Helical" evidence="1">
    <location>
        <begin position="295"/>
        <end position="314"/>
    </location>
</feature>
<proteinExistence type="predicted"/>
<evidence type="ECO:0000313" key="3">
    <source>
        <dbReference type="Proteomes" id="UP000613512"/>
    </source>
</evidence>
<keyword evidence="1" id="KW-0472">Membrane</keyword>
<feature type="transmembrane region" description="Helical" evidence="1">
    <location>
        <begin position="186"/>
        <end position="202"/>
    </location>
</feature>
<feature type="transmembrane region" description="Helical" evidence="1">
    <location>
        <begin position="264"/>
        <end position="283"/>
    </location>
</feature>
<sequence>MAFKSTLLFLESTLIAVSGGFLFYLLHTPLPWVLGPLTFVILWQGFTKRKLFIPDFVRNLGFIILGVYFGLYFTLDTFKAVLPFIIPYIIITSLFIFVCIMLGVLVTRWIKIDKITSVLSCIPGGLPEMAATSDSLRGKTALVVIYQTIRLVTVLFTIPTLMFFFWGNTNVGVLQQESIEVVQVPAIHYLIYIIPVLAALYLRDKIPAGIIIGALGVTALLNISPLELASIPPILMSAGQIAVGASIGKNILFQDLKIGGKYSVIYFLLSLTIIAISISFGIVLGASTSLDVKTAILGMAPGGFFEMVLTAYNIGADPAIVSSLQLVRILIIVLVVPITVKKVFGKTALSNSTVLRS</sequence>
<dbReference type="AlphaFoldDB" id="A0A916S349"/>
<gene>
    <name evidence="2" type="primary">abrB</name>
    <name evidence="2" type="ORF">GCM10008025_22960</name>
</gene>
<keyword evidence="2" id="KW-0031">Aminopeptidase</keyword>
<accession>A0A916S349</accession>
<dbReference type="PIRSF" id="PIRSF038991">
    <property type="entry name" value="Protein_AbrB"/>
    <property type="match status" value="1"/>
</dbReference>
<feature type="transmembrane region" description="Helical" evidence="1">
    <location>
        <begin position="7"/>
        <end position="24"/>
    </location>
</feature>
<feature type="transmembrane region" description="Helical" evidence="1">
    <location>
        <begin position="209"/>
        <end position="228"/>
    </location>
</feature>
<evidence type="ECO:0000256" key="1">
    <source>
        <dbReference type="SAM" id="Phobius"/>
    </source>
</evidence>
<reference evidence="2" key="2">
    <citation type="submission" date="2020-09" db="EMBL/GenBank/DDBJ databases">
        <authorList>
            <person name="Sun Q."/>
            <person name="Zhou Y."/>
        </authorList>
    </citation>
    <scope>NUCLEOTIDE SEQUENCE</scope>
    <source>
        <strain evidence="2">CGMCC 1.12408</strain>
    </source>
</reference>
<name>A0A916S349_9BACI</name>
<organism evidence="2 3">
    <name type="scientific">Ornithinibacillus halotolerans</name>
    <dbReference type="NCBI Taxonomy" id="1274357"/>
    <lineage>
        <taxon>Bacteria</taxon>
        <taxon>Bacillati</taxon>
        <taxon>Bacillota</taxon>
        <taxon>Bacilli</taxon>
        <taxon>Bacillales</taxon>
        <taxon>Bacillaceae</taxon>
        <taxon>Ornithinibacillus</taxon>
    </lineage>
</organism>
<dbReference type="Proteomes" id="UP000613512">
    <property type="component" value="Unassembled WGS sequence"/>
</dbReference>
<dbReference type="GO" id="GO:0010468">
    <property type="term" value="P:regulation of gene expression"/>
    <property type="evidence" value="ECO:0007669"/>
    <property type="project" value="InterPro"/>
</dbReference>
<comment type="caution">
    <text evidence="2">The sequence shown here is derived from an EMBL/GenBank/DDBJ whole genome shotgun (WGS) entry which is preliminary data.</text>
</comment>
<feature type="transmembrane region" description="Helical" evidence="1">
    <location>
        <begin position="81"/>
        <end position="106"/>
    </location>
</feature>
<dbReference type="GO" id="GO:0016020">
    <property type="term" value="C:membrane"/>
    <property type="evidence" value="ECO:0007669"/>
    <property type="project" value="InterPro"/>
</dbReference>
<dbReference type="PANTHER" id="PTHR38457:SF1">
    <property type="entry name" value="REGULATOR ABRB-RELATED"/>
    <property type="match status" value="1"/>
</dbReference>
<keyword evidence="3" id="KW-1185">Reference proteome</keyword>
<dbReference type="NCBIfam" id="TIGR03082">
    <property type="entry name" value="Gneg_AbrB_dup"/>
    <property type="match status" value="2"/>
</dbReference>
<keyword evidence="2" id="KW-0645">Protease</keyword>
<feature type="transmembrane region" description="Helical" evidence="1">
    <location>
        <begin position="143"/>
        <end position="166"/>
    </location>
</feature>
<keyword evidence="1" id="KW-0812">Transmembrane</keyword>
<feature type="transmembrane region" description="Helical" evidence="1">
    <location>
        <begin position="30"/>
        <end position="47"/>
    </location>
</feature>
<keyword evidence="1" id="KW-1133">Transmembrane helix</keyword>
<reference evidence="2" key="1">
    <citation type="journal article" date="2014" name="Int. J. Syst. Evol. Microbiol.">
        <title>Complete genome sequence of Corynebacterium casei LMG S-19264T (=DSM 44701T), isolated from a smear-ripened cheese.</title>
        <authorList>
            <consortium name="US DOE Joint Genome Institute (JGI-PGF)"/>
            <person name="Walter F."/>
            <person name="Albersmeier A."/>
            <person name="Kalinowski J."/>
            <person name="Ruckert C."/>
        </authorList>
    </citation>
    <scope>NUCLEOTIDE SEQUENCE</scope>
    <source>
        <strain evidence="2">CGMCC 1.12408</strain>
    </source>
</reference>
<evidence type="ECO:0000313" key="2">
    <source>
        <dbReference type="EMBL" id="GGA78913.1"/>
    </source>
</evidence>
<dbReference type="RefSeq" id="WP_188384810.1">
    <property type="nucleotide sequence ID" value="NZ_BMEY01000011.1"/>
</dbReference>
<keyword evidence="2" id="KW-0378">Hydrolase</keyword>
<dbReference type="InterPro" id="IPR017516">
    <property type="entry name" value="AbrB_dup"/>
</dbReference>
<feature type="transmembrane region" description="Helical" evidence="1">
    <location>
        <begin position="56"/>
        <end position="75"/>
    </location>
</feature>
<dbReference type="GO" id="GO:0004177">
    <property type="term" value="F:aminopeptidase activity"/>
    <property type="evidence" value="ECO:0007669"/>
    <property type="project" value="UniProtKB-KW"/>
</dbReference>
<dbReference type="InterPro" id="IPR007820">
    <property type="entry name" value="AbrB_fam"/>
</dbReference>
<dbReference type="Pfam" id="PF05145">
    <property type="entry name" value="AbrB"/>
    <property type="match status" value="1"/>
</dbReference>
<protein>
    <submittedName>
        <fullName evidence="2">Aminopeptidase</fullName>
    </submittedName>
</protein>